<feature type="transmembrane region" description="Helical" evidence="6">
    <location>
        <begin position="159"/>
        <end position="181"/>
    </location>
</feature>
<feature type="transmembrane region" description="Helical" evidence="6">
    <location>
        <begin position="283"/>
        <end position="303"/>
    </location>
</feature>
<reference evidence="8" key="1">
    <citation type="journal article" date="2020" name="mSystems">
        <title>Genome- and Community-Level Interaction Insights into Carbon Utilization and Element Cycling Functions of Hydrothermarchaeota in Hydrothermal Sediment.</title>
        <authorList>
            <person name="Zhou Z."/>
            <person name="Liu Y."/>
            <person name="Xu W."/>
            <person name="Pan J."/>
            <person name="Luo Z.H."/>
            <person name="Li M."/>
        </authorList>
    </citation>
    <scope>NUCLEOTIDE SEQUENCE [LARGE SCALE GENOMIC DNA]</scope>
    <source>
        <strain evidence="8">HyVt-92</strain>
    </source>
</reference>
<proteinExistence type="predicted"/>
<keyword evidence="2" id="KW-0813">Transport</keyword>
<dbReference type="Proteomes" id="UP000886070">
    <property type="component" value="Unassembled WGS sequence"/>
</dbReference>
<comment type="subcellular location">
    <subcellularLocation>
        <location evidence="1">Membrane</location>
        <topology evidence="1">Multi-pass membrane protein</topology>
    </subcellularLocation>
</comment>
<name>A0A7V5LYZ5_UNCAE</name>
<gene>
    <name evidence="8" type="ORF">ENL39_03945</name>
</gene>
<keyword evidence="4 6" id="KW-1133">Transmembrane helix</keyword>
<feature type="transmembrane region" description="Helical" evidence="6">
    <location>
        <begin position="80"/>
        <end position="100"/>
    </location>
</feature>
<sequence length="473" mass="52814">MLLVAKNILPVLILIVISLVFVTGFEIFPLNFSQKLSLGIFTVTVITTLAFWRFHLPIAFLGVGAFLLTRTLDISHFIRFASLDLILFLIGMMVLIGLLREVDFFPWLLEKILLIRNLNAFKIFLLITGLSLLLTSFVGQVASIIFVTSLVLEICDFFFINPVPFIIITLMITNIASAGTMLGSPAGILLSTQVGFHFGDFLIWSFLPMLLCLLVGCLFLWFWYRKDIKTIDSKIESAAIGDKTFRQLITVPATREIKEEIILLVTILLLLSAHLHIEKILSLPPNTLLVAIPLVGAGIAMAWKKEEARMYIEEHVDWWTIVFFVLFFAKAGTFKYVGITELISSFLESQARVHPLLLISEVTWVSSIASSIMDNVVLVSILIPAIKGLQVKEVAFPVVQILWWGLFLGSCFGSNMTMIGSPANIVALGILEKRRGIKIGFLQWFKVGALLTLLTTGLLCVGIVLVANFFLFR</sequence>
<feature type="transmembrane region" description="Helical" evidence="6">
    <location>
        <begin position="261"/>
        <end position="277"/>
    </location>
</feature>
<feature type="transmembrane region" description="Helical" evidence="6">
    <location>
        <begin position="401"/>
        <end position="427"/>
    </location>
</feature>
<evidence type="ECO:0000256" key="5">
    <source>
        <dbReference type="ARBA" id="ARBA00023136"/>
    </source>
</evidence>
<evidence type="ECO:0000259" key="7">
    <source>
        <dbReference type="Pfam" id="PF03600"/>
    </source>
</evidence>
<dbReference type="InterPro" id="IPR051475">
    <property type="entry name" value="Diverse_Ion_Transporter"/>
</dbReference>
<accession>A0A7V5LYZ5</accession>
<dbReference type="EMBL" id="DRTT01000110">
    <property type="protein sequence ID" value="HHF98622.1"/>
    <property type="molecule type" value="Genomic_DNA"/>
</dbReference>
<comment type="caution">
    <text evidence="8">The sequence shown here is derived from an EMBL/GenBank/DDBJ whole genome shotgun (WGS) entry which is preliminary data.</text>
</comment>
<dbReference type="PANTHER" id="PTHR43568:SF1">
    <property type="entry name" value="P PROTEIN"/>
    <property type="match status" value="1"/>
</dbReference>
<protein>
    <recommendedName>
        <fullName evidence="7">Citrate transporter-like domain-containing protein</fullName>
    </recommendedName>
</protein>
<evidence type="ECO:0000313" key="8">
    <source>
        <dbReference type="EMBL" id="HHF98622.1"/>
    </source>
</evidence>
<dbReference type="GO" id="GO:0016020">
    <property type="term" value="C:membrane"/>
    <property type="evidence" value="ECO:0007669"/>
    <property type="project" value="UniProtKB-SubCell"/>
</dbReference>
<evidence type="ECO:0000256" key="6">
    <source>
        <dbReference type="SAM" id="Phobius"/>
    </source>
</evidence>
<dbReference type="AlphaFoldDB" id="A0A7V5LYZ5"/>
<evidence type="ECO:0000256" key="4">
    <source>
        <dbReference type="ARBA" id="ARBA00022989"/>
    </source>
</evidence>
<keyword evidence="5 6" id="KW-0472">Membrane</keyword>
<dbReference type="InterPro" id="IPR004680">
    <property type="entry name" value="Cit_transptr-like_dom"/>
</dbReference>
<organism evidence="8">
    <name type="scientific">Aerophobetes bacterium</name>
    <dbReference type="NCBI Taxonomy" id="2030807"/>
    <lineage>
        <taxon>Bacteria</taxon>
        <taxon>Candidatus Aerophobota</taxon>
    </lineage>
</organism>
<feature type="transmembrane region" description="Helical" evidence="6">
    <location>
        <begin position="315"/>
        <end position="337"/>
    </location>
</feature>
<feature type="domain" description="Citrate transporter-like" evidence="7">
    <location>
        <begin position="54"/>
        <end position="409"/>
    </location>
</feature>
<dbReference type="PANTHER" id="PTHR43568">
    <property type="entry name" value="P PROTEIN"/>
    <property type="match status" value="1"/>
</dbReference>
<feature type="transmembrane region" description="Helical" evidence="6">
    <location>
        <begin position="40"/>
        <end position="68"/>
    </location>
</feature>
<dbReference type="Pfam" id="PF03600">
    <property type="entry name" value="CitMHS"/>
    <property type="match status" value="1"/>
</dbReference>
<feature type="transmembrane region" description="Helical" evidence="6">
    <location>
        <begin position="201"/>
        <end position="224"/>
    </location>
</feature>
<feature type="transmembrane region" description="Helical" evidence="6">
    <location>
        <begin position="364"/>
        <end position="389"/>
    </location>
</feature>
<feature type="transmembrane region" description="Helical" evidence="6">
    <location>
        <begin position="7"/>
        <end position="28"/>
    </location>
</feature>
<evidence type="ECO:0000256" key="3">
    <source>
        <dbReference type="ARBA" id="ARBA00022692"/>
    </source>
</evidence>
<dbReference type="GO" id="GO:0055085">
    <property type="term" value="P:transmembrane transport"/>
    <property type="evidence" value="ECO:0007669"/>
    <property type="project" value="InterPro"/>
</dbReference>
<evidence type="ECO:0000256" key="1">
    <source>
        <dbReference type="ARBA" id="ARBA00004141"/>
    </source>
</evidence>
<keyword evidence="3 6" id="KW-0812">Transmembrane</keyword>
<feature type="transmembrane region" description="Helical" evidence="6">
    <location>
        <begin position="120"/>
        <end position="147"/>
    </location>
</feature>
<evidence type="ECO:0000256" key="2">
    <source>
        <dbReference type="ARBA" id="ARBA00022448"/>
    </source>
</evidence>
<feature type="transmembrane region" description="Helical" evidence="6">
    <location>
        <begin position="447"/>
        <end position="472"/>
    </location>
</feature>